<keyword evidence="1" id="KW-0472">Membrane</keyword>
<feature type="transmembrane region" description="Helical" evidence="1">
    <location>
        <begin position="69"/>
        <end position="89"/>
    </location>
</feature>
<name>A0ABY7W385_9BACI</name>
<feature type="transmembrane region" description="Helical" evidence="1">
    <location>
        <begin position="101"/>
        <end position="121"/>
    </location>
</feature>
<evidence type="ECO:0000313" key="3">
    <source>
        <dbReference type="Proteomes" id="UP001215143"/>
    </source>
</evidence>
<keyword evidence="1" id="KW-1133">Transmembrane helix</keyword>
<reference evidence="2 3" key="1">
    <citation type="submission" date="2023-02" db="EMBL/GenBank/DDBJ databases">
        <authorList>
            <person name="Liu G."/>
        </authorList>
    </citation>
    <scope>NUCLEOTIDE SEQUENCE [LARGE SCALE GENOMIC DNA]</scope>
    <source>
        <strain evidence="2 3">DSM 23008</strain>
    </source>
</reference>
<gene>
    <name evidence="2" type="ORF">PQ477_11020</name>
</gene>
<keyword evidence="3" id="KW-1185">Reference proteome</keyword>
<evidence type="ECO:0000313" key="2">
    <source>
        <dbReference type="EMBL" id="WDF02054.1"/>
    </source>
</evidence>
<keyword evidence="1" id="KW-0812">Transmembrane</keyword>
<dbReference type="EMBL" id="CP117834">
    <property type="protein sequence ID" value="WDF02054.1"/>
    <property type="molecule type" value="Genomic_DNA"/>
</dbReference>
<proteinExistence type="predicted"/>
<sequence length="126" mass="14482">MNKYLSLFLIIPIVMFGYTIYQWLNNSTVDLASLLFGSFILSIILGYSNKITSDSNSNQDELSDYIKNYSSRLSYYILMAFGFIILFFSEGTGSLENLTNIPLVILLCLFVITKPTVEFFYSKRFL</sequence>
<evidence type="ECO:0008006" key="4">
    <source>
        <dbReference type="Google" id="ProtNLM"/>
    </source>
</evidence>
<dbReference type="InterPro" id="IPR019235">
    <property type="entry name" value="DUF2178_TM"/>
</dbReference>
<evidence type="ECO:0000256" key="1">
    <source>
        <dbReference type="SAM" id="Phobius"/>
    </source>
</evidence>
<feature type="transmembrane region" description="Helical" evidence="1">
    <location>
        <begin position="7"/>
        <end position="24"/>
    </location>
</feature>
<dbReference type="RefSeq" id="WP_052008338.1">
    <property type="nucleotide sequence ID" value="NZ_CP117834.1"/>
</dbReference>
<dbReference type="Pfam" id="PF09946">
    <property type="entry name" value="DUF2178"/>
    <property type="match status" value="1"/>
</dbReference>
<dbReference type="Proteomes" id="UP001215143">
    <property type="component" value="Chromosome"/>
</dbReference>
<organism evidence="2 3">
    <name type="scientific">Shouchella hunanensis</name>
    <dbReference type="NCBI Taxonomy" id="766894"/>
    <lineage>
        <taxon>Bacteria</taxon>
        <taxon>Bacillati</taxon>
        <taxon>Bacillota</taxon>
        <taxon>Bacilli</taxon>
        <taxon>Bacillales</taxon>
        <taxon>Bacillaceae</taxon>
        <taxon>Shouchella</taxon>
    </lineage>
</organism>
<feature type="transmembrane region" description="Helical" evidence="1">
    <location>
        <begin position="30"/>
        <end position="48"/>
    </location>
</feature>
<accession>A0ABY7W385</accession>
<protein>
    <recommendedName>
        <fullName evidence="4">DUF2178 domain-containing protein</fullName>
    </recommendedName>
</protein>